<dbReference type="AlphaFoldDB" id="B4FK97"/>
<dbReference type="ExpressionAtlas" id="B4FK97">
    <property type="expression patterns" value="baseline and differential"/>
</dbReference>
<organism evidence="2">
    <name type="scientific">Zea mays</name>
    <name type="common">Maize</name>
    <dbReference type="NCBI Taxonomy" id="4577"/>
    <lineage>
        <taxon>Eukaryota</taxon>
        <taxon>Viridiplantae</taxon>
        <taxon>Streptophyta</taxon>
        <taxon>Embryophyta</taxon>
        <taxon>Tracheophyta</taxon>
        <taxon>Spermatophyta</taxon>
        <taxon>Magnoliopsida</taxon>
        <taxon>Liliopsida</taxon>
        <taxon>Poales</taxon>
        <taxon>Poaceae</taxon>
        <taxon>PACMAD clade</taxon>
        <taxon>Panicoideae</taxon>
        <taxon>Andropogonodae</taxon>
        <taxon>Andropogoneae</taxon>
        <taxon>Tripsacinae</taxon>
        <taxon>Zea</taxon>
    </lineage>
</organism>
<proteinExistence type="evidence at transcript level"/>
<feature type="region of interest" description="Disordered" evidence="1">
    <location>
        <begin position="86"/>
        <end position="110"/>
    </location>
</feature>
<reference evidence="3" key="2">
    <citation type="submission" date="2015-12" db="EMBL/GenBank/DDBJ databases">
        <title>Update maize B73 reference genome by single molecule sequencing technologies.</title>
        <authorList>
            <consortium name="Maize Genome Sequencing Project"/>
            <person name="Ware D."/>
        </authorList>
    </citation>
    <scope>NUCLEOTIDE SEQUENCE [LARGE SCALE GENOMIC DNA]</scope>
    <source>
        <tissue evidence="3">Seedling</tissue>
    </source>
</reference>
<sequence>MSPKKVSATHNVYVSPLRSSKMDTLLSPSSKSYYACVGESTYAFQSPSKDLKAINNRLNSVSGGKKVSGRLNFDVVSDLVVASSLGSDRDAKPAADPAKTTPVKCEPSDS</sequence>
<evidence type="ECO:0000256" key="1">
    <source>
        <dbReference type="SAM" id="MobiDB-lite"/>
    </source>
</evidence>
<dbReference type="EMBL" id="BT037535">
    <property type="protein sequence ID" value="ACF82540.1"/>
    <property type="molecule type" value="mRNA"/>
</dbReference>
<reference evidence="2" key="1">
    <citation type="journal article" date="2009" name="PLoS Genet.">
        <title>Sequencing, mapping, and analysis of 27,455 maize full-length cDNAs.</title>
        <authorList>
            <person name="Soderlund C."/>
            <person name="Descour A."/>
            <person name="Kudrna D."/>
            <person name="Bomhoff M."/>
            <person name="Boyd L."/>
            <person name="Currie J."/>
            <person name="Angelova A."/>
            <person name="Collura K."/>
            <person name="Wissotski M."/>
            <person name="Ashley E."/>
            <person name="Morrow D."/>
            <person name="Fernandes J."/>
            <person name="Walbot V."/>
            <person name="Yu Y."/>
        </authorList>
    </citation>
    <scope>NUCLEOTIDE SEQUENCE</scope>
    <source>
        <strain evidence="2">B73</strain>
    </source>
</reference>
<dbReference type="GO" id="GO:0006357">
    <property type="term" value="P:regulation of transcription by RNA polymerase II"/>
    <property type="evidence" value="ECO:0007669"/>
    <property type="project" value="InterPro"/>
</dbReference>
<dbReference type="PANTHER" id="PTHR13742:SF17">
    <property type="entry name" value="RE32990P-RELATED"/>
    <property type="match status" value="1"/>
</dbReference>
<dbReference type="InterPro" id="IPR028309">
    <property type="entry name" value="RB_fam"/>
</dbReference>
<dbReference type="GO" id="GO:0051726">
    <property type="term" value="P:regulation of cell cycle"/>
    <property type="evidence" value="ECO:0007669"/>
    <property type="project" value="InterPro"/>
</dbReference>
<protein>
    <submittedName>
        <fullName evidence="3">Retinoblastoma family3</fullName>
    </submittedName>
</protein>
<accession>B4FK97</accession>
<dbReference type="PANTHER" id="PTHR13742">
    <property type="entry name" value="RETINOBLASTOMA-ASSOCIATED PROTEIN RB -RELATED"/>
    <property type="match status" value="1"/>
</dbReference>
<evidence type="ECO:0000313" key="2">
    <source>
        <dbReference type="EMBL" id="ACF82540.1"/>
    </source>
</evidence>
<evidence type="ECO:0000313" key="3">
    <source>
        <dbReference type="EMBL" id="ONM03453.1"/>
    </source>
</evidence>
<dbReference type="EMBL" id="CM007647">
    <property type="protein sequence ID" value="ONM03453.1"/>
    <property type="molecule type" value="Genomic_DNA"/>
</dbReference>
<name>B4FK97_MAIZE</name>
<gene>
    <name evidence="3" type="ORF">ZEAMMB73_Zm00001d031678</name>
</gene>